<evidence type="ECO:0000313" key="3">
    <source>
        <dbReference type="Proteomes" id="UP000299102"/>
    </source>
</evidence>
<keyword evidence="3" id="KW-1185">Reference proteome</keyword>
<accession>A0A4C1Z5E4</accession>
<evidence type="ECO:0000256" key="1">
    <source>
        <dbReference type="SAM" id="MobiDB-lite"/>
    </source>
</evidence>
<name>A0A4C1Z5E4_EUMVA</name>
<protein>
    <submittedName>
        <fullName evidence="2">Uncharacterized protein</fullName>
    </submittedName>
</protein>
<feature type="region of interest" description="Disordered" evidence="1">
    <location>
        <begin position="49"/>
        <end position="96"/>
    </location>
</feature>
<gene>
    <name evidence="2" type="ORF">EVAR_49703_1</name>
</gene>
<evidence type="ECO:0000313" key="2">
    <source>
        <dbReference type="EMBL" id="GBP82393.1"/>
    </source>
</evidence>
<feature type="compositionally biased region" description="Basic and acidic residues" evidence="1">
    <location>
        <begin position="69"/>
        <end position="79"/>
    </location>
</feature>
<proteinExistence type="predicted"/>
<dbReference type="EMBL" id="BGZK01001562">
    <property type="protein sequence ID" value="GBP82393.1"/>
    <property type="molecule type" value="Genomic_DNA"/>
</dbReference>
<reference evidence="2 3" key="1">
    <citation type="journal article" date="2019" name="Commun. Biol.">
        <title>The bagworm genome reveals a unique fibroin gene that provides high tensile strength.</title>
        <authorList>
            <person name="Kono N."/>
            <person name="Nakamura H."/>
            <person name="Ohtoshi R."/>
            <person name="Tomita M."/>
            <person name="Numata K."/>
            <person name="Arakawa K."/>
        </authorList>
    </citation>
    <scope>NUCLEOTIDE SEQUENCE [LARGE SCALE GENOMIC DNA]</scope>
</reference>
<sequence>MVPKAPSAEGHKRETLCMRVCLCGIETDSNTESEIEKGTTIRIKNRTGTDIENGIGDENECGPAPFSDSKMRPESESKAKPRLRMTSSDTKGEPIFGREYQDERFHSPRRHTLPHSSHHGLRVLDLQSSTPPQCGLDAIATHKIIDRYSNRNRYRNRHRAARRTRCRRRRVSACARAGARVTVLPMSVCVSLSMDTLAECTKIERSLWRNGRNPN</sequence>
<organism evidence="2 3">
    <name type="scientific">Eumeta variegata</name>
    <name type="common">Bagworm moth</name>
    <name type="synonym">Eumeta japonica</name>
    <dbReference type="NCBI Taxonomy" id="151549"/>
    <lineage>
        <taxon>Eukaryota</taxon>
        <taxon>Metazoa</taxon>
        <taxon>Ecdysozoa</taxon>
        <taxon>Arthropoda</taxon>
        <taxon>Hexapoda</taxon>
        <taxon>Insecta</taxon>
        <taxon>Pterygota</taxon>
        <taxon>Neoptera</taxon>
        <taxon>Endopterygota</taxon>
        <taxon>Lepidoptera</taxon>
        <taxon>Glossata</taxon>
        <taxon>Ditrysia</taxon>
        <taxon>Tineoidea</taxon>
        <taxon>Psychidae</taxon>
        <taxon>Oiketicinae</taxon>
        <taxon>Eumeta</taxon>
    </lineage>
</organism>
<comment type="caution">
    <text evidence="2">The sequence shown here is derived from an EMBL/GenBank/DDBJ whole genome shotgun (WGS) entry which is preliminary data.</text>
</comment>
<dbReference type="Proteomes" id="UP000299102">
    <property type="component" value="Unassembled WGS sequence"/>
</dbReference>
<dbReference type="AlphaFoldDB" id="A0A4C1Z5E4"/>